<name>A0AAN8FN55_TRICO</name>
<accession>A0AAN8FN55</accession>
<dbReference type="Proteomes" id="UP001331761">
    <property type="component" value="Unassembled WGS sequence"/>
</dbReference>
<sequence length="94" mass="10930">MVLSAFMHYNAICSNDEFVEDRFDMKRFSDKYLGANGQPSHKRYINYFSSLLSGKIRVNPAPIYLQRITVSHLVGRVLSLKVYERLKPVYQSIP</sequence>
<dbReference type="InterPro" id="IPR051484">
    <property type="entry name" value="Tensin_PTEN_phosphatase"/>
</dbReference>
<feature type="non-terminal residue" evidence="1">
    <location>
        <position position="94"/>
    </location>
</feature>
<dbReference type="EMBL" id="WIXE01005185">
    <property type="protein sequence ID" value="KAK5982391.1"/>
    <property type="molecule type" value="Genomic_DNA"/>
</dbReference>
<comment type="caution">
    <text evidence="1">The sequence shown here is derived from an EMBL/GenBank/DDBJ whole genome shotgun (WGS) entry which is preliminary data.</text>
</comment>
<organism evidence="1 2">
    <name type="scientific">Trichostrongylus colubriformis</name>
    <name type="common">Black scour worm</name>
    <dbReference type="NCBI Taxonomy" id="6319"/>
    <lineage>
        <taxon>Eukaryota</taxon>
        <taxon>Metazoa</taxon>
        <taxon>Ecdysozoa</taxon>
        <taxon>Nematoda</taxon>
        <taxon>Chromadorea</taxon>
        <taxon>Rhabditida</taxon>
        <taxon>Rhabditina</taxon>
        <taxon>Rhabditomorpha</taxon>
        <taxon>Strongyloidea</taxon>
        <taxon>Trichostrongylidae</taxon>
        <taxon>Trichostrongylus</taxon>
    </lineage>
</organism>
<gene>
    <name evidence="1" type="ORF">GCK32_019503</name>
</gene>
<keyword evidence="2" id="KW-1185">Reference proteome</keyword>
<dbReference type="PANTHER" id="PTHR45734:SF10">
    <property type="entry name" value="BLISTERY, ISOFORM A"/>
    <property type="match status" value="1"/>
</dbReference>
<evidence type="ECO:0000313" key="2">
    <source>
        <dbReference type="Proteomes" id="UP001331761"/>
    </source>
</evidence>
<reference evidence="1 2" key="1">
    <citation type="submission" date="2019-10" db="EMBL/GenBank/DDBJ databases">
        <title>Assembly and Annotation for the nematode Trichostrongylus colubriformis.</title>
        <authorList>
            <person name="Martin J."/>
        </authorList>
    </citation>
    <scope>NUCLEOTIDE SEQUENCE [LARGE SCALE GENOMIC DNA]</scope>
    <source>
        <strain evidence="1">G859</strain>
        <tissue evidence="1">Whole worm</tissue>
    </source>
</reference>
<proteinExistence type="predicted"/>
<dbReference type="PANTHER" id="PTHR45734">
    <property type="entry name" value="TENSIN"/>
    <property type="match status" value="1"/>
</dbReference>
<evidence type="ECO:0000313" key="1">
    <source>
        <dbReference type="EMBL" id="KAK5982391.1"/>
    </source>
</evidence>
<protein>
    <submittedName>
        <fullName evidence="1">Uncharacterized protein</fullName>
    </submittedName>
</protein>
<dbReference type="Gene3D" id="3.90.190.10">
    <property type="entry name" value="Protein tyrosine phosphatase superfamily"/>
    <property type="match status" value="1"/>
</dbReference>
<dbReference type="AlphaFoldDB" id="A0AAN8FN55"/>
<dbReference type="GO" id="GO:0005925">
    <property type="term" value="C:focal adhesion"/>
    <property type="evidence" value="ECO:0007669"/>
    <property type="project" value="TreeGrafter"/>
</dbReference>
<dbReference type="InterPro" id="IPR029021">
    <property type="entry name" value="Prot-tyrosine_phosphatase-like"/>
</dbReference>